<dbReference type="InterPro" id="IPR011990">
    <property type="entry name" value="TPR-like_helical_dom_sf"/>
</dbReference>
<reference evidence="6" key="1">
    <citation type="submission" date="2025-08" db="UniProtKB">
        <authorList>
            <consortium name="RefSeq"/>
        </authorList>
    </citation>
    <scope>IDENTIFICATION</scope>
</reference>
<dbReference type="CTD" id="143941"/>
<dbReference type="InterPro" id="IPR038906">
    <property type="entry name" value="TTC36"/>
</dbReference>
<dbReference type="SMART" id="SM00028">
    <property type="entry name" value="TPR"/>
    <property type="match status" value="3"/>
</dbReference>
<evidence type="ECO:0000256" key="4">
    <source>
        <dbReference type="PROSITE-ProRule" id="PRU00339"/>
    </source>
</evidence>
<dbReference type="AlphaFoldDB" id="A0A8B7YFF5"/>
<keyword evidence="3 4" id="KW-0802">TPR repeat</keyword>
<evidence type="ECO:0000256" key="3">
    <source>
        <dbReference type="ARBA" id="ARBA00022803"/>
    </source>
</evidence>
<evidence type="ECO:0000256" key="2">
    <source>
        <dbReference type="ARBA" id="ARBA00022737"/>
    </source>
</evidence>
<dbReference type="GO" id="GO:0006570">
    <property type="term" value="P:tyrosine metabolic process"/>
    <property type="evidence" value="ECO:0007669"/>
    <property type="project" value="TreeGrafter"/>
</dbReference>
<sequence>MLLNPLSYDNSEDAQQAKELELQGVHSAEAGDIDSAISFFNKAVQVAPERASCYNNRAQALRLKGDVIGAFEDLNHAIELSGGRGKAACQAYTQRALINRLEGHDDEALSDFKMAACLGSAFARSQVVRMNPYAAMCNQMLSDVIGRLKAGEYQD</sequence>
<dbReference type="GeneID" id="110979134"/>
<gene>
    <name evidence="6" type="primary">LOC110979134</name>
</gene>
<dbReference type="OMA" id="CNQMLCE"/>
<dbReference type="OrthoDB" id="539634at2759"/>
<dbReference type="PANTHER" id="PTHR21405">
    <property type="entry name" value="CDNA SEQUENCE BC021608"/>
    <property type="match status" value="1"/>
</dbReference>
<dbReference type="SUPFAM" id="SSF48452">
    <property type="entry name" value="TPR-like"/>
    <property type="match status" value="1"/>
</dbReference>
<dbReference type="Proteomes" id="UP000694845">
    <property type="component" value="Unplaced"/>
</dbReference>
<dbReference type="InterPro" id="IPR019734">
    <property type="entry name" value="TPR_rpt"/>
</dbReference>
<dbReference type="KEGG" id="aplc:110979134"/>
<dbReference type="FunFam" id="1.25.40.10:FF:000213">
    <property type="entry name" value="Tetratricopeptide repeat domain 36"/>
    <property type="match status" value="1"/>
</dbReference>
<keyword evidence="5" id="KW-1185">Reference proteome</keyword>
<protein>
    <submittedName>
        <fullName evidence="6">Tetratricopeptide repeat protein 36-like</fullName>
    </submittedName>
</protein>
<feature type="repeat" description="TPR" evidence="4">
    <location>
        <begin position="17"/>
        <end position="50"/>
    </location>
</feature>
<comment type="similarity">
    <text evidence="1">Belongs to the TTC36 family.</text>
</comment>
<accession>A0A8B7YFF5</accession>
<dbReference type="PROSITE" id="PS50005">
    <property type="entry name" value="TPR"/>
    <property type="match status" value="1"/>
</dbReference>
<evidence type="ECO:0000313" key="5">
    <source>
        <dbReference type="Proteomes" id="UP000694845"/>
    </source>
</evidence>
<dbReference type="RefSeq" id="XP_022090386.1">
    <property type="nucleotide sequence ID" value="XM_022234694.1"/>
</dbReference>
<dbReference type="Gene3D" id="1.25.40.10">
    <property type="entry name" value="Tetratricopeptide repeat domain"/>
    <property type="match status" value="1"/>
</dbReference>
<dbReference type="PANTHER" id="PTHR21405:SF0">
    <property type="entry name" value="TETRATRICOPEPTIDE REPEAT PROTEIN 36"/>
    <property type="match status" value="1"/>
</dbReference>
<evidence type="ECO:0000256" key="1">
    <source>
        <dbReference type="ARBA" id="ARBA00006995"/>
    </source>
</evidence>
<organism evidence="5 6">
    <name type="scientific">Acanthaster planci</name>
    <name type="common">Crown-of-thorns starfish</name>
    <dbReference type="NCBI Taxonomy" id="133434"/>
    <lineage>
        <taxon>Eukaryota</taxon>
        <taxon>Metazoa</taxon>
        <taxon>Echinodermata</taxon>
        <taxon>Eleutherozoa</taxon>
        <taxon>Asterozoa</taxon>
        <taxon>Asteroidea</taxon>
        <taxon>Valvatacea</taxon>
        <taxon>Valvatida</taxon>
        <taxon>Acanthasteridae</taxon>
        <taxon>Acanthaster</taxon>
    </lineage>
</organism>
<proteinExistence type="inferred from homology"/>
<name>A0A8B7YFF5_ACAPL</name>
<evidence type="ECO:0000313" key="6">
    <source>
        <dbReference type="RefSeq" id="XP_022090386.1"/>
    </source>
</evidence>
<dbReference type="Pfam" id="PF13181">
    <property type="entry name" value="TPR_8"/>
    <property type="match status" value="1"/>
</dbReference>
<keyword evidence="2" id="KW-0677">Repeat</keyword>